<keyword evidence="18" id="KW-1185">Reference proteome</keyword>
<dbReference type="InterPro" id="IPR005467">
    <property type="entry name" value="His_kinase_dom"/>
</dbReference>
<evidence type="ECO:0000256" key="9">
    <source>
        <dbReference type="ARBA" id="ARBA00023012"/>
    </source>
</evidence>
<accession>A0ABU2WGS1</accession>
<evidence type="ECO:0000256" key="6">
    <source>
        <dbReference type="ARBA" id="ARBA00022777"/>
    </source>
</evidence>
<comment type="function">
    <text evidence="11">Member of the two-component regulatory system NtrB/NtrC, which controls expression of the nitrogen-regulated (ntr) genes in response to nitrogen limitation. Under conditions of nitrogen limitation, NtrB autophosphorylates and transfers the phosphoryl group to NtrC. In the presence of nitrogen, acts as a phosphatase that dephosphorylates and inactivates NtrC.</text>
</comment>
<keyword evidence="6" id="KW-0418">Kinase</keyword>
<dbReference type="InterPro" id="IPR036890">
    <property type="entry name" value="HATPase_C_sf"/>
</dbReference>
<keyword evidence="9" id="KW-0902">Two-component regulatory system</keyword>
<feature type="domain" description="PAS" evidence="16">
    <location>
        <begin position="1"/>
        <end position="46"/>
    </location>
</feature>
<dbReference type="PANTHER" id="PTHR43065:SF16">
    <property type="entry name" value="SENSORY HISTIDINE KINASE_PHOSPHATASE NTRB"/>
    <property type="match status" value="1"/>
</dbReference>
<proteinExistence type="predicted"/>
<dbReference type="InterPro" id="IPR004358">
    <property type="entry name" value="Sig_transdc_His_kin-like_C"/>
</dbReference>
<evidence type="ECO:0000256" key="12">
    <source>
        <dbReference type="ARBA" id="ARBA00039567"/>
    </source>
</evidence>
<dbReference type="Gene3D" id="1.10.287.130">
    <property type="match status" value="1"/>
</dbReference>
<dbReference type="SMART" id="SM00387">
    <property type="entry name" value="HATPase_c"/>
    <property type="match status" value="1"/>
</dbReference>
<evidence type="ECO:0000256" key="11">
    <source>
        <dbReference type="ARBA" id="ARBA00037696"/>
    </source>
</evidence>
<feature type="domain" description="Histidine kinase" evidence="15">
    <location>
        <begin position="134"/>
        <end position="346"/>
    </location>
</feature>
<dbReference type="SUPFAM" id="SSF55874">
    <property type="entry name" value="ATPase domain of HSP90 chaperone/DNA topoisomerase II/histidine kinase"/>
    <property type="match status" value="1"/>
</dbReference>
<dbReference type="CDD" id="cd00130">
    <property type="entry name" value="PAS"/>
    <property type="match status" value="1"/>
</dbReference>
<dbReference type="InterPro" id="IPR000014">
    <property type="entry name" value="PAS"/>
</dbReference>
<dbReference type="SMART" id="SM00091">
    <property type="entry name" value="PAS"/>
    <property type="match status" value="1"/>
</dbReference>
<evidence type="ECO:0000256" key="3">
    <source>
        <dbReference type="ARBA" id="ARBA00022553"/>
    </source>
</evidence>
<dbReference type="Pfam" id="PF00512">
    <property type="entry name" value="HisKA"/>
    <property type="match status" value="1"/>
</dbReference>
<evidence type="ECO:0000256" key="4">
    <source>
        <dbReference type="ARBA" id="ARBA00022679"/>
    </source>
</evidence>
<dbReference type="NCBIfam" id="NF008293">
    <property type="entry name" value="PRK11073.1"/>
    <property type="match status" value="1"/>
</dbReference>
<keyword evidence="4" id="KW-0808">Transferase</keyword>
<sequence length="348" mass="38680">MRPEVILDGMTTGVISVDADLRIAALNSACESLFGMSQKFALGEELKIAVPHLDGLLPRLRQALSTGSGFIEREVQLRRTGEASITVDCMVTPMLIARQPGLLLELAPLDRHLRISRDEWQAAQHEATRELVRGLAHEIKNPLGGIRGAAQLLEREFPDSQHREYTRVIIREVDRLQNLVNRLLGPNRLPAHNLLNVHEVIEHVRRLIEAEAPDGVSVQRDYDPSIPDVIADREQLIQAVLNVARNALQALDGHGQVMVRTRARRRFTIGGRMHKLVAQIDIEDDGPGIPPSLLEKIFYPMVTTRAEGSGLGLPISQHLIHTHGGLIECQSQPGCTVFSIYLPLERPL</sequence>
<dbReference type="SUPFAM" id="SSF47384">
    <property type="entry name" value="Homodimeric domain of signal transducing histidine kinase"/>
    <property type="match status" value="1"/>
</dbReference>
<evidence type="ECO:0000256" key="7">
    <source>
        <dbReference type="ARBA" id="ARBA00022801"/>
    </source>
</evidence>
<evidence type="ECO:0000256" key="8">
    <source>
        <dbReference type="ARBA" id="ARBA00022840"/>
    </source>
</evidence>
<dbReference type="InterPro" id="IPR013767">
    <property type="entry name" value="PAS_fold"/>
</dbReference>
<dbReference type="Gene3D" id="3.30.565.10">
    <property type="entry name" value="Histidine kinase-like ATPase, C-terminal domain"/>
    <property type="match status" value="1"/>
</dbReference>
<evidence type="ECO:0000256" key="14">
    <source>
        <dbReference type="ARBA" id="ARBA00043094"/>
    </source>
</evidence>
<evidence type="ECO:0000256" key="1">
    <source>
        <dbReference type="ARBA" id="ARBA00000085"/>
    </source>
</evidence>
<dbReference type="InterPro" id="IPR003661">
    <property type="entry name" value="HisK_dim/P_dom"/>
</dbReference>
<reference evidence="17 18" key="1">
    <citation type="submission" date="2023-09" db="EMBL/GenBank/DDBJ databases">
        <authorList>
            <person name="Rey-Velasco X."/>
        </authorList>
    </citation>
    <scope>NUCLEOTIDE SEQUENCE [LARGE SCALE GENOMIC DNA]</scope>
    <source>
        <strain evidence="17 18">W345</strain>
    </source>
</reference>
<dbReference type="PROSITE" id="PS50109">
    <property type="entry name" value="HIS_KIN"/>
    <property type="match status" value="1"/>
</dbReference>
<keyword evidence="3" id="KW-0597">Phosphoprotein</keyword>
<dbReference type="SMART" id="SM00388">
    <property type="entry name" value="HisKA"/>
    <property type="match status" value="1"/>
</dbReference>
<evidence type="ECO:0000313" key="18">
    <source>
        <dbReference type="Proteomes" id="UP001254608"/>
    </source>
</evidence>
<evidence type="ECO:0000259" key="15">
    <source>
        <dbReference type="PROSITE" id="PS50109"/>
    </source>
</evidence>
<dbReference type="CDD" id="cd00082">
    <property type="entry name" value="HisKA"/>
    <property type="match status" value="1"/>
</dbReference>
<dbReference type="Pfam" id="PF00989">
    <property type="entry name" value="PAS"/>
    <property type="match status" value="1"/>
</dbReference>
<evidence type="ECO:0000256" key="5">
    <source>
        <dbReference type="ARBA" id="ARBA00022741"/>
    </source>
</evidence>
<dbReference type="EC" id="2.7.13.3" evidence="2"/>
<keyword evidence="10" id="KW-0535">Nitrogen fixation</keyword>
<dbReference type="PANTHER" id="PTHR43065">
    <property type="entry name" value="SENSOR HISTIDINE KINASE"/>
    <property type="match status" value="1"/>
</dbReference>
<keyword evidence="8" id="KW-0067">ATP-binding</keyword>
<dbReference type="InterPro" id="IPR003594">
    <property type="entry name" value="HATPase_dom"/>
</dbReference>
<dbReference type="InterPro" id="IPR036097">
    <property type="entry name" value="HisK_dim/P_sf"/>
</dbReference>
<evidence type="ECO:0000259" key="16">
    <source>
        <dbReference type="PROSITE" id="PS50112"/>
    </source>
</evidence>
<comment type="catalytic activity">
    <reaction evidence="1">
        <text>ATP + protein L-histidine = ADP + protein N-phospho-L-histidine.</text>
        <dbReference type="EC" id="2.7.13.3"/>
    </reaction>
</comment>
<gene>
    <name evidence="17" type="primary">glnL</name>
    <name evidence="17" type="ORF">RM530_06815</name>
</gene>
<name>A0ABU2WGS1_9GAMM</name>
<organism evidence="17 18">
    <name type="scientific">Banduia mediterranea</name>
    <dbReference type="NCBI Taxonomy" id="3075609"/>
    <lineage>
        <taxon>Bacteria</taxon>
        <taxon>Pseudomonadati</taxon>
        <taxon>Pseudomonadota</taxon>
        <taxon>Gammaproteobacteria</taxon>
        <taxon>Nevskiales</taxon>
        <taxon>Algiphilaceae</taxon>
        <taxon>Banduia</taxon>
    </lineage>
</organism>
<dbReference type="PROSITE" id="PS50112">
    <property type="entry name" value="PAS"/>
    <property type="match status" value="1"/>
</dbReference>
<dbReference type="Gene3D" id="3.30.450.20">
    <property type="entry name" value="PAS domain"/>
    <property type="match status" value="1"/>
</dbReference>
<comment type="caution">
    <text evidence="17">The sequence shown here is derived from an EMBL/GenBank/DDBJ whole genome shotgun (WGS) entry which is preliminary data.</text>
</comment>
<dbReference type="SUPFAM" id="SSF55785">
    <property type="entry name" value="PYP-like sensor domain (PAS domain)"/>
    <property type="match status" value="1"/>
</dbReference>
<dbReference type="EMBL" id="JAVRIC010000007">
    <property type="protein sequence ID" value="MDT0497076.1"/>
    <property type="molecule type" value="Genomic_DNA"/>
</dbReference>
<dbReference type="Pfam" id="PF02518">
    <property type="entry name" value="HATPase_c"/>
    <property type="match status" value="1"/>
</dbReference>
<dbReference type="RefSeq" id="WP_311364470.1">
    <property type="nucleotide sequence ID" value="NZ_JAVRIC010000007.1"/>
</dbReference>
<keyword evidence="5" id="KW-0547">Nucleotide-binding</keyword>
<protein>
    <recommendedName>
        <fullName evidence="12">Sensory histidine kinase/phosphatase NtrB</fullName>
        <ecNumber evidence="2">2.7.13.3</ecNumber>
    </recommendedName>
    <alternativeName>
        <fullName evidence="13">Nitrogen regulation protein NR(II)</fullName>
    </alternativeName>
    <alternativeName>
        <fullName evidence="14">Nitrogen regulator II</fullName>
    </alternativeName>
</protein>
<evidence type="ECO:0000256" key="10">
    <source>
        <dbReference type="ARBA" id="ARBA00023231"/>
    </source>
</evidence>
<dbReference type="InterPro" id="IPR035965">
    <property type="entry name" value="PAS-like_dom_sf"/>
</dbReference>
<dbReference type="Proteomes" id="UP001254608">
    <property type="component" value="Unassembled WGS sequence"/>
</dbReference>
<evidence type="ECO:0000256" key="2">
    <source>
        <dbReference type="ARBA" id="ARBA00012438"/>
    </source>
</evidence>
<evidence type="ECO:0000256" key="13">
    <source>
        <dbReference type="ARBA" id="ARBA00042313"/>
    </source>
</evidence>
<dbReference type="PRINTS" id="PR00344">
    <property type="entry name" value="BCTRLSENSOR"/>
</dbReference>
<evidence type="ECO:0000313" key="17">
    <source>
        <dbReference type="EMBL" id="MDT0497076.1"/>
    </source>
</evidence>
<keyword evidence="7" id="KW-0378">Hydrolase</keyword>